<comment type="similarity">
    <text evidence="1">Belongs to the vitamin uptake transporter (VUT/ECF) (TC 2.A.88) family. Q precursor transporter subfamily.</text>
</comment>
<dbReference type="GO" id="GO:0022857">
    <property type="term" value="F:transmembrane transporter activity"/>
    <property type="evidence" value="ECO:0007669"/>
    <property type="project" value="UniProtKB-UniRule"/>
</dbReference>
<dbReference type="PANTHER" id="PTHR34300">
    <property type="entry name" value="QUEUOSINE PRECURSOR TRANSPORTER-RELATED"/>
    <property type="match status" value="1"/>
</dbReference>
<dbReference type="HAMAP" id="MF_02088">
    <property type="entry name" value="Q_prec_transport"/>
    <property type="match status" value="1"/>
</dbReference>
<sequence>MKTVIALIAFHILIIISSNYLVQFPIELFGWQTTWGAFSFPFIFLATDLTVRLLGKQPAQRVIGYVMLPALLVSYCVSALFHEGDFHGWGTLLVLNVFVLRISIASFAAYVVGQLVDVHVFARLRQMRQWWLAPSASTILGNLIDTFVFFFIAFWHSSNPFMAEHWVEIAVVDYVIKLLISLLIFVPMYGLILNALLKRMQLSSAQKVVV</sequence>
<dbReference type="GO" id="GO:0005886">
    <property type="term" value="C:plasma membrane"/>
    <property type="evidence" value="ECO:0007669"/>
    <property type="project" value="UniProtKB-SubCell"/>
</dbReference>
<dbReference type="NCBIfam" id="TIGR00697">
    <property type="entry name" value="queuosine precursor transporter"/>
    <property type="match status" value="1"/>
</dbReference>
<keyword evidence="1" id="KW-0813">Transport</keyword>
<dbReference type="NCBIfam" id="NF008406">
    <property type="entry name" value="PRK11212.1"/>
    <property type="match status" value="1"/>
</dbReference>
<dbReference type="OrthoDB" id="9805479at2"/>
<dbReference type="STRING" id="1628148.BI198_07205"/>
<dbReference type="RefSeq" id="WP_070050730.1">
    <property type="nucleotide sequence ID" value="NZ_CBCSDO010000006.1"/>
</dbReference>
<name>A0A1E7Q9X9_9GAMM</name>
<comment type="subcellular location">
    <subcellularLocation>
        <location evidence="1">Cell inner membrane</location>
        <topology evidence="1">Multi-pass membrane protein</topology>
    </subcellularLocation>
</comment>
<gene>
    <name evidence="2" type="ORF">BI198_07205</name>
</gene>
<feature type="transmembrane region" description="Helical" evidence="1">
    <location>
        <begin position="130"/>
        <end position="154"/>
    </location>
</feature>
<keyword evidence="1" id="KW-0997">Cell inner membrane</keyword>
<dbReference type="InterPro" id="IPR003744">
    <property type="entry name" value="YhhQ"/>
</dbReference>
<evidence type="ECO:0000313" key="2">
    <source>
        <dbReference type="EMBL" id="OEY70989.1"/>
    </source>
</evidence>
<dbReference type="EMBL" id="MKEK01000001">
    <property type="protein sequence ID" value="OEY70989.1"/>
    <property type="molecule type" value="Genomic_DNA"/>
</dbReference>
<comment type="function">
    <text evidence="1">Involved in the import of queuosine (Q) precursors, required for Q precursor salvage.</text>
</comment>
<protein>
    <recommendedName>
        <fullName evidence="1">Probable queuosine precursor transporter</fullName>
        <shortName evidence="1">Q precursor transporter</shortName>
    </recommendedName>
</protein>
<reference evidence="3" key="1">
    <citation type="submission" date="2016-09" db="EMBL/GenBank/DDBJ databases">
        <authorList>
            <person name="Wan X."/>
            <person name="Hou S."/>
        </authorList>
    </citation>
    <scope>NUCLEOTIDE SEQUENCE [LARGE SCALE GENOMIC DNA]</scope>
    <source>
        <strain evidence="3">KH87</strain>
    </source>
</reference>
<dbReference type="Proteomes" id="UP000242258">
    <property type="component" value="Unassembled WGS sequence"/>
</dbReference>
<feature type="transmembrane region" description="Helical" evidence="1">
    <location>
        <begin position="62"/>
        <end position="81"/>
    </location>
</feature>
<organism evidence="2 3">
    <name type="scientific">Rheinheimera salexigens</name>
    <dbReference type="NCBI Taxonomy" id="1628148"/>
    <lineage>
        <taxon>Bacteria</taxon>
        <taxon>Pseudomonadati</taxon>
        <taxon>Pseudomonadota</taxon>
        <taxon>Gammaproteobacteria</taxon>
        <taxon>Chromatiales</taxon>
        <taxon>Chromatiaceae</taxon>
        <taxon>Rheinheimera</taxon>
    </lineage>
</organism>
<feature type="transmembrane region" description="Helical" evidence="1">
    <location>
        <begin position="93"/>
        <end position="118"/>
    </location>
</feature>
<feature type="transmembrane region" description="Helical" evidence="1">
    <location>
        <begin position="33"/>
        <end position="55"/>
    </location>
</feature>
<keyword evidence="1" id="KW-1003">Cell membrane</keyword>
<keyword evidence="1" id="KW-1133">Transmembrane helix</keyword>
<evidence type="ECO:0000256" key="1">
    <source>
        <dbReference type="HAMAP-Rule" id="MF_02088"/>
    </source>
</evidence>
<dbReference type="Pfam" id="PF02592">
    <property type="entry name" value="Vut_1"/>
    <property type="match status" value="1"/>
</dbReference>
<dbReference type="AlphaFoldDB" id="A0A1E7Q9X9"/>
<feature type="transmembrane region" description="Helical" evidence="1">
    <location>
        <begin position="174"/>
        <end position="197"/>
    </location>
</feature>
<keyword evidence="3" id="KW-1185">Reference proteome</keyword>
<evidence type="ECO:0000313" key="3">
    <source>
        <dbReference type="Proteomes" id="UP000242258"/>
    </source>
</evidence>
<comment type="caution">
    <text evidence="2">The sequence shown here is derived from an EMBL/GenBank/DDBJ whole genome shotgun (WGS) entry which is preliminary data.</text>
</comment>
<keyword evidence="1" id="KW-0472">Membrane</keyword>
<keyword evidence="1" id="KW-0812">Transmembrane</keyword>
<accession>A0A1E7Q9X9</accession>
<dbReference type="PANTHER" id="PTHR34300:SF1">
    <property type="entry name" value="QUEUOSINE PRECURSOR TRANSPORTER"/>
    <property type="match status" value="1"/>
</dbReference>
<proteinExistence type="inferred from homology"/>